<evidence type="ECO:0000313" key="3">
    <source>
        <dbReference type="Proteomes" id="UP000053424"/>
    </source>
</evidence>
<evidence type="ECO:0000256" key="1">
    <source>
        <dbReference type="SAM" id="Coils"/>
    </source>
</evidence>
<reference evidence="3" key="2">
    <citation type="submission" date="2015-01" db="EMBL/GenBank/DDBJ databases">
        <title>Evolutionary Origins and Diversification of the Mycorrhizal Mutualists.</title>
        <authorList>
            <consortium name="DOE Joint Genome Institute"/>
            <consortium name="Mycorrhizal Genomics Consortium"/>
            <person name="Kohler A."/>
            <person name="Kuo A."/>
            <person name="Nagy L.G."/>
            <person name="Floudas D."/>
            <person name="Copeland A."/>
            <person name="Barry K.W."/>
            <person name="Cichocki N."/>
            <person name="Veneault-Fourrey C."/>
            <person name="LaButti K."/>
            <person name="Lindquist E.A."/>
            <person name="Lipzen A."/>
            <person name="Lundell T."/>
            <person name="Morin E."/>
            <person name="Murat C."/>
            <person name="Riley R."/>
            <person name="Ohm R."/>
            <person name="Sun H."/>
            <person name="Tunlid A."/>
            <person name="Henrissat B."/>
            <person name="Grigoriev I.V."/>
            <person name="Hibbett D.S."/>
            <person name="Martin F."/>
        </authorList>
    </citation>
    <scope>NUCLEOTIDE SEQUENCE [LARGE SCALE GENOMIC DNA]</scope>
    <source>
        <strain evidence="3">h7</strain>
    </source>
</reference>
<dbReference type="AlphaFoldDB" id="A0A0C3BTW2"/>
<keyword evidence="3" id="KW-1185">Reference proteome</keyword>
<name>A0A0C3BTW2_HEBCY</name>
<organism evidence="2 3">
    <name type="scientific">Hebeloma cylindrosporum</name>
    <dbReference type="NCBI Taxonomy" id="76867"/>
    <lineage>
        <taxon>Eukaryota</taxon>
        <taxon>Fungi</taxon>
        <taxon>Dikarya</taxon>
        <taxon>Basidiomycota</taxon>
        <taxon>Agaricomycotina</taxon>
        <taxon>Agaricomycetes</taxon>
        <taxon>Agaricomycetidae</taxon>
        <taxon>Agaricales</taxon>
        <taxon>Agaricineae</taxon>
        <taxon>Hymenogastraceae</taxon>
        <taxon>Hebeloma</taxon>
    </lineage>
</organism>
<proteinExistence type="predicted"/>
<dbReference type="Proteomes" id="UP000053424">
    <property type="component" value="Unassembled WGS sequence"/>
</dbReference>
<evidence type="ECO:0000313" key="2">
    <source>
        <dbReference type="EMBL" id="KIM35524.1"/>
    </source>
</evidence>
<dbReference type="HOGENOM" id="CLU_018544_12_0_1"/>
<reference evidence="2 3" key="1">
    <citation type="submission" date="2014-04" db="EMBL/GenBank/DDBJ databases">
        <authorList>
            <consortium name="DOE Joint Genome Institute"/>
            <person name="Kuo A."/>
            <person name="Gay G."/>
            <person name="Dore J."/>
            <person name="Kohler A."/>
            <person name="Nagy L.G."/>
            <person name="Floudas D."/>
            <person name="Copeland A."/>
            <person name="Barry K.W."/>
            <person name="Cichocki N."/>
            <person name="Veneault-Fourrey C."/>
            <person name="LaButti K."/>
            <person name="Lindquist E.A."/>
            <person name="Lipzen A."/>
            <person name="Lundell T."/>
            <person name="Morin E."/>
            <person name="Murat C."/>
            <person name="Sun H."/>
            <person name="Tunlid A."/>
            <person name="Henrissat B."/>
            <person name="Grigoriev I.V."/>
            <person name="Hibbett D.S."/>
            <person name="Martin F."/>
            <person name="Nordberg H.P."/>
            <person name="Cantor M.N."/>
            <person name="Hua S.X."/>
        </authorList>
    </citation>
    <scope>NUCLEOTIDE SEQUENCE [LARGE SCALE GENOMIC DNA]</scope>
    <source>
        <strain evidence="3">h7</strain>
    </source>
</reference>
<keyword evidence="1" id="KW-0175">Coiled coil</keyword>
<feature type="coiled-coil region" evidence="1">
    <location>
        <begin position="36"/>
        <end position="70"/>
    </location>
</feature>
<dbReference type="OrthoDB" id="3365698at2759"/>
<accession>A0A0C3BTW2</accession>
<gene>
    <name evidence="2" type="ORF">M413DRAFT_348408</name>
</gene>
<protein>
    <submittedName>
        <fullName evidence="2">Uncharacterized protein</fullName>
    </submittedName>
</protein>
<sequence length="566" mass="63331">MGFPNLPSQIGTNYIPSDEEVHHIKNSILPVPTAKLADLDIEINRIQEVLSNLMEQRQSLSTEIEGYRSLISPARRLPIDILQEIFLHTLPTAHNAVIDPHMCPLLLTRICNGWRTVALSTPQLWSSIHIPIPLIVMGRPHQWGPMHFNDLPEEFQKTTLSSLKSISLYDPRQYLVPKEHYDIILDSFLPRASQWKSLALDTCSPFVIPIAELQESDVPLLESLNLHGEADGTNDSSYSLPDWKMCGIVKSHRLRKINFTQIRDNITKFPLKWAQITDIKLSKFPYDWGPPNSNVNLADLIIVLSLSPRLVNFHSEIRLTNIGPASPSSMPSSLPLLHLQRMVFHDGGADCSPLFHLLNAPSLLHLEFLPTVLSSITVLSTFLPQVSGTILSLTTPYAFFVEPHSHSLSQCQKLTSITVKSAPPLGTAWSPQLVDFISDKFLNNLTLPMDHPDRIAPALEVFNCQAGGNFSDAAVLKFIKAKQSRADIAKLKHISIRFTRPRELGFSVDEEVLQYVADGLRVDLCYPAGLNYNLPFAFVPSAGLPPPHGQLGWPAHASNWETWDMQ</sequence>
<dbReference type="STRING" id="686832.A0A0C3BTW2"/>
<dbReference type="EMBL" id="KN831819">
    <property type="protein sequence ID" value="KIM35524.1"/>
    <property type="molecule type" value="Genomic_DNA"/>
</dbReference>